<evidence type="ECO:0000313" key="2">
    <source>
        <dbReference type="Proteomes" id="UP000244896"/>
    </source>
</evidence>
<evidence type="ECO:0008006" key="3">
    <source>
        <dbReference type="Google" id="ProtNLM"/>
    </source>
</evidence>
<gene>
    <name evidence="1" type="ORF">CKA38_05220</name>
</gene>
<keyword evidence="2" id="KW-1185">Reference proteome</keyword>
<sequence>MKNISGFAHLTRLTINEIATTYRVPLSAVQLWVSTGLLPSTRQSDAPQSAYLIARLDVELFLSSEKAGRHQRKPVLVGIADLAVLPEFQLRACTSQEKVAEYAAAFKNGAVFPPITAAKLGSYNPVLDGFHRIAAQKRLIEQGFRPILKEDQHHQFDTIWVNFVENITVAEALHVCATANLKNGFHLSLRDKMKAARVLVSLPENQKLSSRQMGAITGVSHKQIQILRREYLGIAPPPKPIAPATQADSLRDIATGHLQTAVRAWEKLEPDTGNKLRAIFSEVKGGSHEQGK</sequence>
<organism evidence="1 2">
    <name type="scientific">Ereboglobus luteus</name>
    <dbReference type="NCBI Taxonomy" id="1796921"/>
    <lineage>
        <taxon>Bacteria</taxon>
        <taxon>Pseudomonadati</taxon>
        <taxon>Verrucomicrobiota</taxon>
        <taxon>Opitutia</taxon>
        <taxon>Opitutales</taxon>
        <taxon>Opitutaceae</taxon>
        <taxon>Ereboglobus</taxon>
    </lineage>
</organism>
<dbReference type="SUPFAM" id="SSF110849">
    <property type="entry name" value="ParB/Sulfiredoxin"/>
    <property type="match status" value="1"/>
</dbReference>
<dbReference type="RefSeq" id="WP_108824543.1">
    <property type="nucleotide sequence ID" value="NZ_CP023004.1"/>
</dbReference>
<reference evidence="1 2" key="1">
    <citation type="journal article" date="2018" name="Syst. Appl. Microbiol.">
        <title>Ereboglobus luteus gen. nov. sp. nov. from cockroach guts, and new insights into the oxygen relationship of the genera Opitutus and Didymococcus (Verrucomicrobia: Opitutaceae).</title>
        <authorList>
            <person name="Tegtmeier D."/>
            <person name="Belitz A."/>
            <person name="Radek R."/>
            <person name="Heimerl T."/>
            <person name="Brune A."/>
        </authorList>
    </citation>
    <scope>NUCLEOTIDE SEQUENCE [LARGE SCALE GENOMIC DNA]</scope>
    <source>
        <strain evidence="1 2">Ho45</strain>
    </source>
</reference>
<proteinExistence type="predicted"/>
<dbReference type="EMBL" id="CP023004">
    <property type="protein sequence ID" value="AWI08734.1"/>
    <property type="molecule type" value="Genomic_DNA"/>
</dbReference>
<protein>
    <recommendedName>
        <fullName evidence="3">ParB/Sulfiredoxin domain-containing protein</fullName>
    </recommendedName>
</protein>
<dbReference type="Proteomes" id="UP000244896">
    <property type="component" value="Chromosome"/>
</dbReference>
<dbReference type="AlphaFoldDB" id="A0A2U8E216"/>
<name>A0A2U8E216_9BACT</name>
<accession>A0A2U8E216</accession>
<evidence type="ECO:0000313" key="1">
    <source>
        <dbReference type="EMBL" id="AWI08734.1"/>
    </source>
</evidence>
<dbReference type="InterPro" id="IPR036086">
    <property type="entry name" value="ParB/Sulfiredoxin_sf"/>
</dbReference>
<dbReference type="KEGG" id="elut:CKA38_05220"/>